<dbReference type="PANTHER" id="PTHR37223:SF1">
    <property type="entry name" value="OS08G0528601 PROTEIN"/>
    <property type="match status" value="1"/>
</dbReference>
<keyword evidence="1" id="KW-1133">Transmembrane helix</keyword>
<feature type="transmembrane region" description="Helical" evidence="1">
    <location>
        <begin position="31"/>
        <end position="52"/>
    </location>
</feature>
<dbReference type="EMBL" id="VDCV01000014">
    <property type="protein sequence ID" value="KAB5527253.1"/>
    <property type="molecule type" value="Genomic_DNA"/>
</dbReference>
<evidence type="ECO:0000313" key="2">
    <source>
        <dbReference type="EMBL" id="KAB5527253.1"/>
    </source>
</evidence>
<dbReference type="GO" id="GO:0006979">
    <property type="term" value="P:response to oxidative stress"/>
    <property type="evidence" value="ECO:0007669"/>
    <property type="project" value="TreeGrafter"/>
</dbReference>
<evidence type="ECO:0000256" key="1">
    <source>
        <dbReference type="SAM" id="Phobius"/>
    </source>
</evidence>
<name>A0A5N5KC13_9ROSI</name>
<evidence type="ECO:0000313" key="3">
    <source>
        <dbReference type="Proteomes" id="UP000326939"/>
    </source>
</evidence>
<organism evidence="2 3">
    <name type="scientific">Salix brachista</name>
    <dbReference type="NCBI Taxonomy" id="2182728"/>
    <lineage>
        <taxon>Eukaryota</taxon>
        <taxon>Viridiplantae</taxon>
        <taxon>Streptophyta</taxon>
        <taxon>Embryophyta</taxon>
        <taxon>Tracheophyta</taxon>
        <taxon>Spermatophyta</taxon>
        <taxon>Magnoliopsida</taxon>
        <taxon>eudicotyledons</taxon>
        <taxon>Gunneridae</taxon>
        <taxon>Pentapetalae</taxon>
        <taxon>rosids</taxon>
        <taxon>fabids</taxon>
        <taxon>Malpighiales</taxon>
        <taxon>Salicaceae</taxon>
        <taxon>Saliceae</taxon>
        <taxon>Salix</taxon>
    </lineage>
</organism>
<keyword evidence="1" id="KW-0812">Transmembrane</keyword>
<dbReference type="AlphaFoldDB" id="A0A5N5KC13"/>
<keyword evidence="1" id="KW-0472">Membrane</keyword>
<keyword evidence="3" id="KW-1185">Reference proteome</keyword>
<reference evidence="3" key="1">
    <citation type="journal article" date="2019" name="Gigascience">
        <title>De novo genome assembly of the endangered Acer yangbiense, a plant species with extremely small populations endemic to Yunnan Province, China.</title>
        <authorList>
            <person name="Yang J."/>
            <person name="Wariss H.M."/>
            <person name="Tao L."/>
            <person name="Zhang R."/>
            <person name="Yun Q."/>
            <person name="Hollingsworth P."/>
            <person name="Dao Z."/>
            <person name="Luo G."/>
            <person name="Guo H."/>
            <person name="Ma Y."/>
            <person name="Sun W."/>
        </authorList>
    </citation>
    <scope>NUCLEOTIDE SEQUENCE [LARGE SCALE GENOMIC DNA]</scope>
    <source>
        <strain evidence="3">cv. br00</strain>
    </source>
</reference>
<comment type="caution">
    <text evidence="2">The sequence shown here is derived from an EMBL/GenBank/DDBJ whole genome shotgun (WGS) entry which is preliminary data.</text>
</comment>
<dbReference type="PANTHER" id="PTHR37223">
    <property type="entry name" value="OS08G0528601 PROTEIN"/>
    <property type="match status" value="1"/>
</dbReference>
<proteinExistence type="predicted"/>
<sequence>MARNDIREVRTSGSKRKESALTRVMKNVIDFVRFAEFEIFFILLFLIAFFFFKNLTSRPEYNQILVKKPEGDDFLPF</sequence>
<gene>
    <name evidence="2" type="ORF">DKX38_021100</name>
</gene>
<dbReference type="Proteomes" id="UP000326939">
    <property type="component" value="Chromosome 14"/>
</dbReference>
<protein>
    <submittedName>
        <fullName evidence="2">Uncharacterized protein</fullName>
    </submittedName>
</protein>
<accession>A0A5N5KC13</accession>